<sequence length="110" mass="11909">MTLSTVLLGDLLLLVMAGWIISSAHSRGELCDGASVWCDGRADPTPAEWSAEMSFRSGVAYTSSATVTLILLVIAAVAWRRHRRDIALVQILPLLLVAVFAITWTPFTPV</sequence>
<dbReference type="RefSeq" id="WP_184608414.1">
    <property type="nucleotide sequence ID" value="NZ_JACHBR010000001.1"/>
</dbReference>
<dbReference type="EMBL" id="JACHBR010000001">
    <property type="protein sequence ID" value="MBB5625150.1"/>
    <property type="molecule type" value="Genomic_DNA"/>
</dbReference>
<evidence type="ECO:0000313" key="2">
    <source>
        <dbReference type="EMBL" id="MBB5625150.1"/>
    </source>
</evidence>
<feature type="transmembrane region" description="Helical" evidence="1">
    <location>
        <begin position="59"/>
        <end position="79"/>
    </location>
</feature>
<keyword evidence="1" id="KW-0472">Membrane</keyword>
<keyword evidence="3" id="KW-1185">Reference proteome</keyword>
<dbReference type="AlphaFoldDB" id="A0A7W9DPA9"/>
<proteinExistence type="predicted"/>
<name>A0A7W9DPA9_9ACTN</name>
<gene>
    <name evidence="2" type="ORF">BJ981_000849</name>
</gene>
<evidence type="ECO:0000256" key="1">
    <source>
        <dbReference type="SAM" id="Phobius"/>
    </source>
</evidence>
<evidence type="ECO:0000313" key="3">
    <source>
        <dbReference type="Proteomes" id="UP000588112"/>
    </source>
</evidence>
<protein>
    <submittedName>
        <fullName evidence="2">Heme A synthase</fullName>
    </submittedName>
</protein>
<feature type="transmembrane region" description="Helical" evidence="1">
    <location>
        <begin position="86"/>
        <end position="107"/>
    </location>
</feature>
<organism evidence="2 3">
    <name type="scientific">Sphaerisporangium krabiense</name>
    <dbReference type="NCBI Taxonomy" id="763782"/>
    <lineage>
        <taxon>Bacteria</taxon>
        <taxon>Bacillati</taxon>
        <taxon>Actinomycetota</taxon>
        <taxon>Actinomycetes</taxon>
        <taxon>Streptosporangiales</taxon>
        <taxon>Streptosporangiaceae</taxon>
        <taxon>Sphaerisporangium</taxon>
    </lineage>
</organism>
<keyword evidence="1" id="KW-1133">Transmembrane helix</keyword>
<keyword evidence="1" id="KW-0812">Transmembrane</keyword>
<accession>A0A7W9DPA9</accession>
<dbReference type="Proteomes" id="UP000588112">
    <property type="component" value="Unassembled WGS sequence"/>
</dbReference>
<comment type="caution">
    <text evidence="2">The sequence shown here is derived from an EMBL/GenBank/DDBJ whole genome shotgun (WGS) entry which is preliminary data.</text>
</comment>
<reference evidence="2 3" key="1">
    <citation type="submission" date="2020-08" db="EMBL/GenBank/DDBJ databases">
        <title>Sequencing the genomes of 1000 actinobacteria strains.</title>
        <authorList>
            <person name="Klenk H.-P."/>
        </authorList>
    </citation>
    <scope>NUCLEOTIDE SEQUENCE [LARGE SCALE GENOMIC DNA]</scope>
    <source>
        <strain evidence="2 3">DSM 45790</strain>
    </source>
</reference>